<dbReference type="SUPFAM" id="SSF53756">
    <property type="entry name" value="UDP-Glycosyltransferase/glycogen phosphorylase"/>
    <property type="match status" value="1"/>
</dbReference>
<dbReference type="Gene3D" id="3.40.50.2000">
    <property type="entry name" value="Glycogen Phosphorylase B"/>
    <property type="match status" value="1"/>
</dbReference>
<dbReference type="CDD" id="cd03801">
    <property type="entry name" value="GT4_PimA-like"/>
    <property type="match status" value="1"/>
</dbReference>
<gene>
    <name evidence="2" type="ORF">SAMN05443432_11053</name>
</gene>
<evidence type="ECO:0000259" key="1">
    <source>
        <dbReference type="Pfam" id="PF00534"/>
    </source>
</evidence>
<sequence length="411" mass="46415">MIRGPYTLFTRIPVYLSDDGRLFADQLWCKDLELHTEYIAPFALCCPVLPLTAAPEDAIEVRSLTSNQVVSLRQDGGLKSTLSNFFPNFRTVFAAVRLSRVVHSGGAGWAFPLSFYILPLSLIFRFQWVMVIESSFWMKPVARRPSIREWLTHHVHSVLLRACLRRADARIFTQEAYRRYFDIETERSLIAPAVWVDEDNIISNREQLLRLAELPDDDIRILFPARLVKDKGIDIVLDAIEYAEELLIDNPLAEGKRITLDIIGSGPLADVCRRFAESHRGIIKVGFRPPLPYGAPFLNLLREYHAVLLANRQQEQPRVIFDAFSQGVPVISSATSGVCDIVHEGQDALLFDVENAQDLAQQIQAFSTSADLRRSLAMNTLAAVRGRSHASMHRLREDFLASTLQTADQAT</sequence>
<name>A0A1M7KAX8_9RHOB</name>
<dbReference type="GO" id="GO:0016757">
    <property type="term" value="F:glycosyltransferase activity"/>
    <property type="evidence" value="ECO:0007669"/>
    <property type="project" value="InterPro"/>
</dbReference>
<dbReference type="Proteomes" id="UP000322545">
    <property type="component" value="Unassembled WGS sequence"/>
</dbReference>
<dbReference type="PANTHER" id="PTHR12526:SF638">
    <property type="entry name" value="SPORE COAT PROTEIN SA"/>
    <property type="match status" value="1"/>
</dbReference>
<reference evidence="2 3" key="1">
    <citation type="submission" date="2016-11" db="EMBL/GenBank/DDBJ databases">
        <authorList>
            <person name="Varghese N."/>
            <person name="Submissions S."/>
        </authorList>
    </citation>
    <scope>NUCLEOTIDE SEQUENCE [LARGE SCALE GENOMIC DNA]</scope>
    <source>
        <strain evidence="2 3">DSM 28249</strain>
    </source>
</reference>
<keyword evidence="2" id="KW-0808">Transferase</keyword>
<protein>
    <submittedName>
        <fullName evidence="2">Glycosyltransferase involved in cell wall bisynthesis</fullName>
    </submittedName>
</protein>
<dbReference type="AlphaFoldDB" id="A0A1M7KAX8"/>
<dbReference type="EMBL" id="FRCB01000010">
    <property type="protein sequence ID" value="SHM62365.1"/>
    <property type="molecule type" value="Genomic_DNA"/>
</dbReference>
<keyword evidence="3" id="KW-1185">Reference proteome</keyword>
<evidence type="ECO:0000313" key="3">
    <source>
        <dbReference type="Proteomes" id="UP000322545"/>
    </source>
</evidence>
<dbReference type="RefSeq" id="WP_149780612.1">
    <property type="nucleotide sequence ID" value="NZ_FRCB01000010.1"/>
</dbReference>
<organism evidence="2 3">
    <name type="scientific">Roseovarius litoreus</name>
    <dbReference type="NCBI Taxonomy" id="1155722"/>
    <lineage>
        <taxon>Bacteria</taxon>
        <taxon>Pseudomonadati</taxon>
        <taxon>Pseudomonadota</taxon>
        <taxon>Alphaproteobacteria</taxon>
        <taxon>Rhodobacterales</taxon>
        <taxon>Roseobacteraceae</taxon>
        <taxon>Roseovarius</taxon>
    </lineage>
</organism>
<dbReference type="InterPro" id="IPR001296">
    <property type="entry name" value="Glyco_trans_1"/>
</dbReference>
<dbReference type="PANTHER" id="PTHR12526">
    <property type="entry name" value="GLYCOSYLTRANSFERASE"/>
    <property type="match status" value="1"/>
</dbReference>
<dbReference type="Pfam" id="PF00534">
    <property type="entry name" value="Glycos_transf_1"/>
    <property type="match status" value="1"/>
</dbReference>
<accession>A0A1M7KAX8</accession>
<evidence type="ECO:0000313" key="2">
    <source>
        <dbReference type="EMBL" id="SHM62365.1"/>
    </source>
</evidence>
<proteinExistence type="predicted"/>
<feature type="domain" description="Glycosyl transferase family 1" evidence="1">
    <location>
        <begin position="213"/>
        <end position="379"/>
    </location>
</feature>